<gene>
    <name evidence="2" type="ORF">ElyMa_002151200</name>
</gene>
<evidence type="ECO:0000256" key="1">
    <source>
        <dbReference type="SAM" id="SignalP"/>
    </source>
</evidence>
<accession>A0AAV4FL29</accession>
<proteinExistence type="predicted"/>
<name>A0AAV4FL29_9GAST</name>
<feature type="signal peptide" evidence="1">
    <location>
        <begin position="1"/>
        <end position="20"/>
    </location>
</feature>
<keyword evidence="2" id="KW-0418">Kinase</keyword>
<dbReference type="GO" id="GO:0004674">
    <property type="term" value="F:protein serine/threonine kinase activity"/>
    <property type="evidence" value="ECO:0007669"/>
    <property type="project" value="UniProtKB-KW"/>
</dbReference>
<dbReference type="EMBL" id="BMAT01004469">
    <property type="protein sequence ID" value="GFR73978.1"/>
    <property type="molecule type" value="Genomic_DNA"/>
</dbReference>
<dbReference type="AlphaFoldDB" id="A0AAV4FL29"/>
<reference evidence="2 3" key="1">
    <citation type="journal article" date="2021" name="Elife">
        <title>Chloroplast acquisition without the gene transfer in kleptoplastic sea slugs, Plakobranchus ocellatus.</title>
        <authorList>
            <person name="Maeda T."/>
            <person name="Takahashi S."/>
            <person name="Yoshida T."/>
            <person name="Shimamura S."/>
            <person name="Takaki Y."/>
            <person name="Nagai Y."/>
            <person name="Toyoda A."/>
            <person name="Suzuki Y."/>
            <person name="Arimoto A."/>
            <person name="Ishii H."/>
            <person name="Satoh N."/>
            <person name="Nishiyama T."/>
            <person name="Hasebe M."/>
            <person name="Maruyama T."/>
            <person name="Minagawa J."/>
            <person name="Obokata J."/>
            <person name="Shigenobu S."/>
        </authorList>
    </citation>
    <scope>NUCLEOTIDE SEQUENCE [LARGE SCALE GENOMIC DNA]</scope>
</reference>
<evidence type="ECO:0000313" key="3">
    <source>
        <dbReference type="Proteomes" id="UP000762676"/>
    </source>
</evidence>
<sequence length="372" mass="39109">MASLLLRLTVLAIIVGVALSSTDVERERRGFKFSRFFKKIGKGIEKAADKVGNGIKDAAVAVGKGTKKAAVTVGKGIEDAAVEVGKGTKKAAVTVAKGTKKAAVTVAKGTKKAAVTVAKGTKKAAVAVGKGIKKAANAVGKGVKRLIQKIRIASIKWMFPYITYQVADNEDEEAEIILTKTESTINKGNGLINEGKRLMAKASTMEKSLGNNVNKRGLDDSIANGFKSAIKAIRSVAKRAINVGRKVISNSDKIKAAFGDAVTDISVVVSNGVSDIAPAIRDISRSISVATTKIQGAKTYADKINDGVDDGIVDTVTELANAGKLAIEAGKEYEEVGRRSLSLAQRLFKLGKDLVKVFARAAKNIWKATGLK</sequence>
<keyword evidence="2" id="KW-0808">Transferase</keyword>
<feature type="chain" id="PRO_5043394167" evidence="1">
    <location>
        <begin position="21"/>
        <end position="372"/>
    </location>
</feature>
<keyword evidence="1" id="KW-0732">Signal</keyword>
<keyword evidence="3" id="KW-1185">Reference proteome</keyword>
<comment type="caution">
    <text evidence="2">The sequence shown here is derived from an EMBL/GenBank/DDBJ whole genome shotgun (WGS) entry which is preliminary data.</text>
</comment>
<keyword evidence="2" id="KW-0723">Serine/threonine-protein kinase</keyword>
<protein>
    <submittedName>
        <fullName evidence="2">Serine/threonine protein kinase</fullName>
    </submittedName>
</protein>
<dbReference type="Proteomes" id="UP000762676">
    <property type="component" value="Unassembled WGS sequence"/>
</dbReference>
<evidence type="ECO:0000313" key="2">
    <source>
        <dbReference type="EMBL" id="GFR73978.1"/>
    </source>
</evidence>
<organism evidence="2 3">
    <name type="scientific">Elysia marginata</name>
    <dbReference type="NCBI Taxonomy" id="1093978"/>
    <lineage>
        <taxon>Eukaryota</taxon>
        <taxon>Metazoa</taxon>
        <taxon>Spiralia</taxon>
        <taxon>Lophotrochozoa</taxon>
        <taxon>Mollusca</taxon>
        <taxon>Gastropoda</taxon>
        <taxon>Heterobranchia</taxon>
        <taxon>Euthyneura</taxon>
        <taxon>Panpulmonata</taxon>
        <taxon>Sacoglossa</taxon>
        <taxon>Placobranchoidea</taxon>
        <taxon>Plakobranchidae</taxon>
        <taxon>Elysia</taxon>
    </lineage>
</organism>